<proteinExistence type="predicted"/>
<organism evidence="2 3">
    <name type="scientific">Candidatus Blautia stercorigallinarum</name>
    <dbReference type="NCBI Taxonomy" id="2838501"/>
    <lineage>
        <taxon>Bacteria</taxon>
        <taxon>Bacillati</taxon>
        <taxon>Bacillota</taxon>
        <taxon>Clostridia</taxon>
        <taxon>Lachnospirales</taxon>
        <taxon>Lachnospiraceae</taxon>
        <taxon>Blautia</taxon>
    </lineage>
</organism>
<protein>
    <submittedName>
        <fullName evidence="2">Uncharacterized protein</fullName>
    </submittedName>
</protein>
<evidence type="ECO:0000313" key="3">
    <source>
        <dbReference type="Proteomes" id="UP000886814"/>
    </source>
</evidence>
<dbReference type="Proteomes" id="UP000886814">
    <property type="component" value="Unassembled WGS sequence"/>
</dbReference>
<dbReference type="Pfam" id="PF20379">
    <property type="entry name" value="DUF6674"/>
    <property type="match status" value="1"/>
</dbReference>
<evidence type="ECO:0000256" key="1">
    <source>
        <dbReference type="SAM" id="Coils"/>
    </source>
</evidence>
<keyword evidence="1" id="KW-0175">Coiled coil</keyword>
<dbReference type="InterPro" id="IPR046656">
    <property type="entry name" value="DUF6674"/>
</dbReference>
<accession>A0A9D1PC29</accession>
<dbReference type="EMBL" id="DXIQ01000034">
    <property type="protein sequence ID" value="HIV38494.1"/>
    <property type="molecule type" value="Genomic_DNA"/>
</dbReference>
<dbReference type="AlphaFoldDB" id="A0A9D1PC29"/>
<name>A0A9D1PC29_9FIRM</name>
<sequence>MICVESSLFVPIGEQEHLKEFFEVMRDNGKKMQAEDMERLFDYITVLQRDLKDAIEEVDYLRDQIEEMQDQTLKAKFENIQWAVHDSMHNAWDQIKGVKEEFTAQIQNAAAVCKRKGVQALDHALDMTHIQEGLSRLEILLSKSEESMSRRQEKVERAAGELHEVKGHLKNVGNIVRGRETESIGEMDRSKGILAKIEKSMEFCKNLISGMKQNLLRARAHLVHFQLSSRKNEGERVPSTQEIMQELSASANMEFAKPKRTQEVRA</sequence>
<reference evidence="2" key="2">
    <citation type="submission" date="2021-04" db="EMBL/GenBank/DDBJ databases">
        <authorList>
            <person name="Gilroy R."/>
        </authorList>
    </citation>
    <scope>NUCLEOTIDE SEQUENCE</scope>
    <source>
        <strain evidence="2">CHK195-9823</strain>
    </source>
</reference>
<evidence type="ECO:0000313" key="2">
    <source>
        <dbReference type="EMBL" id="HIV38494.1"/>
    </source>
</evidence>
<gene>
    <name evidence="2" type="ORF">H9747_05765</name>
</gene>
<feature type="coiled-coil region" evidence="1">
    <location>
        <begin position="44"/>
        <end position="71"/>
    </location>
</feature>
<reference evidence="2" key="1">
    <citation type="journal article" date="2021" name="PeerJ">
        <title>Extensive microbial diversity within the chicken gut microbiome revealed by metagenomics and culture.</title>
        <authorList>
            <person name="Gilroy R."/>
            <person name="Ravi A."/>
            <person name="Getino M."/>
            <person name="Pursley I."/>
            <person name="Horton D.L."/>
            <person name="Alikhan N.F."/>
            <person name="Baker D."/>
            <person name="Gharbi K."/>
            <person name="Hall N."/>
            <person name="Watson M."/>
            <person name="Adriaenssens E.M."/>
            <person name="Foster-Nyarko E."/>
            <person name="Jarju S."/>
            <person name="Secka A."/>
            <person name="Antonio M."/>
            <person name="Oren A."/>
            <person name="Chaudhuri R.R."/>
            <person name="La Ragione R."/>
            <person name="Hildebrand F."/>
            <person name="Pallen M.J."/>
        </authorList>
    </citation>
    <scope>NUCLEOTIDE SEQUENCE</scope>
    <source>
        <strain evidence="2">CHK195-9823</strain>
    </source>
</reference>
<comment type="caution">
    <text evidence="2">The sequence shown here is derived from an EMBL/GenBank/DDBJ whole genome shotgun (WGS) entry which is preliminary data.</text>
</comment>